<dbReference type="AlphaFoldDB" id="A0A0U0W563"/>
<dbReference type="Proteomes" id="UP000198875">
    <property type="component" value="Unassembled WGS sequence"/>
</dbReference>
<name>A0A0U0W563_MYCBE</name>
<dbReference type="GO" id="GO:0032259">
    <property type="term" value="P:methylation"/>
    <property type="evidence" value="ECO:0007669"/>
    <property type="project" value="UniProtKB-KW"/>
</dbReference>
<reference evidence="1 2" key="1">
    <citation type="submission" date="2015-03" db="EMBL/GenBank/DDBJ databases">
        <authorList>
            <person name="Murphy D."/>
        </authorList>
    </citation>
    <scope>NUCLEOTIDE SEQUENCE [LARGE SCALE GENOMIC DNA]</scope>
    <source>
        <strain evidence="1 2">DSM 44277</strain>
    </source>
</reference>
<protein>
    <submittedName>
        <fullName evidence="1">Putative methyltransferase</fullName>
    </submittedName>
</protein>
<dbReference type="GO" id="GO:0008168">
    <property type="term" value="F:methyltransferase activity"/>
    <property type="evidence" value="ECO:0007669"/>
    <property type="project" value="UniProtKB-KW"/>
</dbReference>
<sequence length="178" mass="20606">MWRRYLHPESTIVGIDIDATTQEFDNPLNRVHVRLGSQTDIAFLQQVIDEFGPFDVILDDGSHMNSHIITTFRYLFPRGLASGGVYIAEDLCANYWTPYRDSWISFADFTKWLIDAMHAHYQTSLKSEPDFRAGESHRANEIRVPLATTLIEKVEFYDSIAVIHRAHGRREVPISFYQ</sequence>
<keyword evidence="1" id="KW-0489">Methyltransferase</keyword>
<keyword evidence="1" id="KW-0808">Transferase</keyword>
<organism evidence="1 2">
    <name type="scientific">Mycobacterium bohemicum DSM 44277</name>
    <dbReference type="NCBI Taxonomy" id="1236609"/>
    <lineage>
        <taxon>Bacteria</taxon>
        <taxon>Bacillati</taxon>
        <taxon>Actinomycetota</taxon>
        <taxon>Actinomycetes</taxon>
        <taxon>Mycobacteriales</taxon>
        <taxon>Mycobacteriaceae</taxon>
        <taxon>Mycobacterium</taxon>
    </lineage>
</organism>
<evidence type="ECO:0000313" key="1">
    <source>
        <dbReference type="EMBL" id="CPR08123.1"/>
    </source>
</evidence>
<gene>
    <name evidence="1" type="ORF">BN971_01187</name>
</gene>
<dbReference type="InterPro" id="IPR029063">
    <property type="entry name" value="SAM-dependent_MTases_sf"/>
</dbReference>
<dbReference type="SUPFAM" id="SSF53335">
    <property type="entry name" value="S-adenosyl-L-methionine-dependent methyltransferases"/>
    <property type="match status" value="1"/>
</dbReference>
<evidence type="ECO:0000313" key="2">
    <source>
        <dbReference type="Proteomes" id="UP000198875"/>
    </source>
</evidence>
<dbReference type="EMBL" id="CSTD01000001">
    <property type="protein sequence ID" value="CPR08123.1"/>
    <property type="molecule type" value="Genomic_DNA"/>
</dbReference>
<proteinExistence type="predicted"/>
<accession>A0A0U0W563</accession>
<dbReference type="Gene3D" id="3.40.50.150">
    <property type="entry name" value="Vaccinia Virus protein VP39"/>
    <property type="match status" value="1"/>
</dbReference>